<feature type="domain" description="DNA repair metallo-beta-lactamase" evidence="14">
    <location>
        <begin position="284"/>
        <end position="394"/>
    </location>
</feature>
<feature type="compositionally biased region" description="Basic and acidic residues" evidence="13">
    <location>
        <begin position="612"/>
        <end position="624"/>
    </location>
</feature>
<dbReference type="PANTHER" id="PTHR23240">
    <property type="entry name" value="DNA CROSS-LINK REPAIR PROTEIN PSO2/SNM1-RELATED"/>
    <property type="match status" value="1"/>
</dbReference>
<evidence type="ECO:0000256" key="10">
    <source>
        <dbReference type="ARBA" id="ARBA00023242"/>
    </source>
</evidence>
<keyword evidence="8" id="KW-0233">DNA recombination</keyword>
<evidence type="ECO:0000256" key="7">
    <source>
        <dbReference type="ARBA" id="ARBA00022839"/>
    </source>
</evidence>
<dbReference type="Gene3D" id="3.60.15.10">
    <property type="entry name" value="Ribonuclease Z/Hydroxyacylglutathione hydrolase-like"/>
    <property type="match status" value="1"/>
</dbReference>
<evidence type="ECO:0000259" key="14">
    <source>
        <dbReference type="Pfam" id="PF07522"/>
    </source>
</evidence>
<dbReference type="Pfam" id="PF07522">
    <property type="entry name" value="DRMBL"/>
    <property type="match status" value="1"/>
</dbReference>
<feature type="compositionally biased region" description="Polar residues" evidence="13">
    <location>
        <begin position="732"/>
        <end position="758"/>
    </location>
</feature>
<keyword evidence="16" id="KW-1185">Reference proteome</keyword>
<keyword evidence="10" id="KW-0539">Nucleus</keyword>
<proteinExistence type="inferred from homology"/>
<evidence type="ECO:0000313" key="15">
    <source>
        <dbReference type="EMBL" id="KAL0946208.1"/>
    </source>
</evidence>
<evidence type="ECO:0000256" key="6">
    <source>
        <dbReference type="ARBA" id="ARBA00022801"/>
    </source>
</evidence>
<gene>
    <name evidence="15" type="ORF">HGRIS_012467</name>
</gene>
<evidence type="ECO:0000313" key="16">
    <source>
        <dbReference type="Proteomes" id="UP001556367"/>
    </source>
</evidence>
<keyword evidence="5" id="KW-0227">DNA damage</keyword>
<dbReference type="Proteomes" id="UP001556367">
    <property type="component" value="Unassembled WGS sequence"/>
</dbReference>
<keyword evidence="4" id="KW-0255">Endonuclease</keyword>
<evidence type="ECO:0000256" key="5">
    <source>
        <dbReference type="ARBA" id="ARBA00022763"/>
    </source>
</evidence>
<feature type="compositionally biased region" description="Polar residues" evidence="13">
    <location>
        <begin position="765"/>
        <end position="776"/>
    </location>
</feature>
<organism evidence="15 16">
    <name type="scientific">Hohenbuehelia grisea</name>
    <dbReference type="NCBI Taxonomy" id="104357"/>
    <lineage>
        <taxon>Eukaryota</taxon>
        <taxon>Fungi</taxon>
        <taxon>Dikarya</taxon>
        <taxon>Basidiomycota</taxon>
        <taxon>Agaricomycotina</taxon>
        <taxon>Agaricomycetes</taxon>
        <taxon>Agaricomycetidae</taxon>
        <taxon>Agaricales</taxon>
        <taxon>Pleurotineae</taxon>
        <taxon>Pleurotaceae</taxon>
        <taxon>Hohenbuehelia</taxon>
    </lineage>
</organism>
<feature type="region of interest" description="Disordered" evidence="13">
    <location>
        <begin position="588"/>
        <end position="646"/>
    </location>
</feature>
<keyword evidence="6" id="KW-0378">Hydrolase</keyword>
<dbReference type="InterPro" id="IPR036866">
    <property type="entry name" value="RibonucZ/Hydroxyglut_hydro"/>
</dbReference>
<dbReference type="PANTHER" id="PTHR23240:SF8">
    <property type="entry name" value="PROTEIN ARTEMIS"/>
    <property type="match status" value="1"/>
</dbReference>
<comment type="subcellular location">
    <subcellularLocation>
        <location evidence="1">Nucleus</location>
    </subcellularLocation>
</comment>
<keyword evidence="3" id="KW-0540">Nuclease</keyword>
<sequence>MPTGTPFQSIVRPYNIRVDDFSPNVSEQLKPSLHLLTHTHSDHINGLSAKSFSWPVICSSDAKEMLLRHEVFAERALFDTEFRAEKIKTFSHLRVEPVMHPDGSVYYNGSRDLLRPISLNTPTRYQLSEHETVTITALNANHCPGAIMFLLEGSKGAVLHTGDFRAEPWFLEALMRDPILQPYIAIPGVPRQHSKASKVVKTLEAIYLDTACLLSPNDVPTKQQATSGLIELLQIYPPSTCFFINSWTWGYEDILKDIARAFDCQIHVDRYKYSVYTRLSDPLLREIVTREETTTRFHACERFERCEQVDVEEIPFGGRRYHNCISKTGNRVVYVNPVTMSSENWALYLADTKAKLVAGQEINHLLVPLSRHSPLPELQSFVKLFRPHRVVPNTLSPELQNLDWIAMSAMFADCLSGGHDVDAAAAPSELIQLGGGNGIDEGDIALKNLVGDGAAEFAERWAESGKIRRKLEFLRPFLPSKERSLVNQCLGIDEPVTPSRIEEGVPATNTLWKGKAKAAIEDSDQDTDFAESDDERGRTAHKLFAAQAGLDDKENQWWHSSSPAQSQIFSDQPEAVLQAVGLRQTPMQLLSPNSSPLRKRGLRTPISSPIRQAKDKRPRDEQTRRVPLSPTSRLQSWPEPADGPSVLSTSRIDVHASNPIASTSRVTLSAVLPADETLTRVPKQLVPALKPPFRLASRVKQPSSTRAKGKEREREVIYITSSSPCPPDPHPRSTTQKRGTFNDMSSGGMTSKVISSSNHAKRPTSLGSQGSGSSVDTVRPSKRRKGHHSPTNPVELRPIPKPTLHNQDKLPSVTNIPSQSELRSTKLVPAATSSTSISPRRVAKRMRKTERHAVADRLAKARPDLMAPTYHAKLERRTAKLCREETREQYREGMRSFGNITEEVKASSFETVHSDGDASVDWERSHALAEELRQKVAKGERIQLPRLICAESQDFSDE</sequence>
<evidence type="ECO:0000256" key="4">
    <source>
        <dbReference type="ARBA" id="ARBA00022759"/>
    </source>
</evidence>
<feature type="region of interest" description="Disordered" evidence="13">
    <location>
        <begin position="696"/>
        <end position="848"/>
    </location>
</feature>
<keyword evidence="7" id="KW-0269">Exonuclease</keyword>
<evidence type="ECO:0000256" key="2">
    <source>
        <dbReference type="ARBA" id="ARBA00010304"/>
    </source>
</evidence>
<dbReference type="InterPro" id="IPR011084">
    <property type="entry name" value="DRMBL"/>
</dbReference>
<evidence type="ECO:0000256" key="13">
    <source>
        <dbReference type="SAM" id="MobiDB-lite"/>
    </source>
</evidence>
<evidence type="ECO:0000256" key="1">
    <source>
        <dbReference type="ARBA" id="ARBA00004123"/>
    </source>
</evidence>
<evidence type="ECO:0000256" key="8">
    <source>
        <dbReference type="ARBA" id="ARBA00023172"/>
    </source>
</evidence>
<reference evidence="16" key="1">
    <citation type="submission" date="2024-06" db="EMBL/GenBank/DDBJ databases">
        <title>Multi-omics analyses provide insights into the biosynthesis of the anticancer antibiotic pleurotin in Hohenbuehelia grisea.</title>
        <authorList>
            <person name="Weaver J.A."/>
            <person name="Alberti F."/>
        </authorList>
    </citation>
    <scope>NUCLEOTIDE SEQUENCE [LARGE SCALE GENOMIC DNA]</scope>
    <source>
        <strain evidence="16">T-177</strain>
    </source>
</reference>
<evidence type="ECO:0000256" key="3">
    <source>
        <dbReference type="ARBA" id="ARBA00022722"/>
    </source>
</evidence>
<comment type="caution">
    <text evidence="15">The sequence shown here is derived from an EMBL/GenBank/DDBJ whole genome shotgun (WGS) entry which is preliminary data.</text>
</comment>
<keyword evidence="9" id="KW-0234">DNA repair</keyword>
<protein>
    <recommendedName>
        <fullName evidence="11">Protein artemis</fullName>
    </recommendedName>
    <alternativeName>
        <fullName evidence="12">DNA cross-link repair 1C protein</fullName>
    </alternativeName>
</protein>
<name>A0ABR3ISE7_9AGAR</name>
<dbReference type="EMBL" id="JASNQZ010000015">
    <property type="protein sequence ID" value="KAL0946208.1"/>
    <property type="molecule type" value="Genomic_DNA"/>
</dbReference>
<feature type="compositionally biased region" description="Polar residues" evidence="13">
    <location>
        <begin position="812"/>
        <end position="822"/>
    </location>
</feature>
<evidence type="ECO:0000256" key="12">
    <source>
        <dbReference type="ARBA" id="ARBA00042677"/>
    </source>
</evidence>
<dbReference type="SUPFAM" id="SSF56281">
    <property type="entry name" value="Metallo-hydrolase/oxidoreductase"/>
    <property type="match status" value="1"/>
</dbReference>
<accession>A0ABR3ISE7</accession>
<comment type="similarity">
    <text evidence="2">Belongs to the DNA repair metallo-beta-lactamase (DRMBL) family.</text>
</comment>
<evidence type="ECO:0000256" key="9">
    <source>
        <dbReference type="ARBA" id="ARBA00023204"/>
    </source>
</evidence>
<evidence type="ECO:0000256" key="11">
    <source>
        <dbReference type="ARBA" id="ARBA00039759"/>
    </source>
</evidence>